<organism evidence="1 2">
    <name type="scientific">Mesorhizobium metallidurans STM 2683</name>
    <dbReference type="NCBI Taxonomy" id="1297569"/>
    <lineage>
        <taxon>Bacteria</taxon>
        <taxon>Pseudomonadati</taxon>
        <taxon>Pseudomonadota</taxon>
        <taxon>Alphaproteobacteria</taxon>
        <taxon>Hyphomicrobiales</taxon>
        <taxon>Phyllobacteriaceae</taxon>
        <taxon>Mesorhizobium</taxon>
    </lineage>
</organism>
<dbReference type="SUPFAM" id="SSF53254">
    <property type="entry name" value="Phosphoglycerate mutase-like"/>
    <property type="match status" value="1"/>
</dbReference>
<gene>
    <name evidence="1" type="ORF">MESS2_1140036</name>
</gene>
<keyword evidence="2" id="KW-1185">Reference proteome</keyword>
<dbReference type="InterPro" id="IPR013078">
    <property type="entry name" value="His_Pase_superF_clade-1"/>
</dbReference>
<accession>M5EW57</accession>
<sequence length="115" mass="12550">MRDQDYGVWTGRTLPELEAEQPGVLQAWASDPLFAPPGGESIKDLCNRATAFLSDMAMMPGTTVAVTHGPLVRAAILCVLDAPVLSFWRIDTPPLSCTEFSFDGRRWALRLGVTT</sequence>
<protein>
    <submittedName>
        <fullName evidence="1">Putative phosphoglycerate mutase</fullName>
    </submittedName>
</protein>
<name>M5EW57_9HYPH</name>
<dbReference type="STRING" id="1297569.MESS2_1140036"/>
<comment type="caution">
    <text evidence="1">The sequence shown here is derived from an EMBL/GenBank/DDBJ whole genome shotgun (WGS) entry which is preliminary data.</text>
</comment>
<evidence type="ECO:0000313" key="2">
    <source>
        <dbReference type="Proteomes" id="UP000012062"/>
    </source>
</evidence>
<dbReference type="EMBL" id="CAUM01000018">
    <property type="protein sequence ID" value="CCV03861.1"/>
    <property type="molecule type" value="Genomic_DNA"/>
</dbReference>
<evidence type="ECO:0000313" key="1">
    <source>
        <dbReference type="EMBL" id="CCV03861.1"/>
    </source>
</evidence>
<dbReference type="eggNOG" id="COG0406">
    <property type="taxonomic scope" value="Bacteria"/>
</dbReference>
<dbReference type="AlphaFoldDB" id="M5EW57"/>
<dbReference type="Proteomes" id="UP000012062">
    <property type="component" value="Unassembled WGS sequence"/>
</dbReference>
<dbReference type="Gene3D" id="3.40.50.1240">
    <property type="entry name" value="Phosphoglycerate mutase-like"/>
    <property type="match status" value="1"/>
</dbReference>
<dbReference type="InterPro" id="IPR029033">
    <property type="entry name" value="His_PPase_superfam"/>
</dbReference>
<dbReference type="Pfam" id="PF00300">
    <property type="entry name" value="His_Phos_1"/>
    <property type="match status" value="1"/>
</dbReference>
<reference evidence="1 2" key="1">
    <citation type="submission" date="2013-02" db="EMBL/GenBank/DDBJ databases">
        <authorList>
            <person name="Genoscope - CEA"/>
        </authorList>
    </citation>
    <scope>NUCLEOTIDE SEQUENCE [LARGE SCALE GENOMIC DNA]</scope>
    <source>
        <strain evidence="1 2">STM 2683</strain>
    </source>
</reference>
<proteinExistence type="predicted"/>